<feature type="transmembrane region" description="Helical" evidence="1">
    <location>
        <begin position="96"/>
        <end position="115"/>
    </location>
</feature>
<keyword evidence="1" id="KW-0472">Membrane</keyword>
<sequence length="121" mass="12334">MQATAGSEWGFNVNDVVAFLVELAALTLLGTWAWRAVHGPTPVRVLAVVVVIGAALTLWSLFAAPKATFAIPAAAVAVKALVLGGSVLAAATMLPALVVIGWGAVVVLNTTLIYVGPFARA</sequence>
<feature type="transmembrane region" description="Helical" evidence="1">
    <location>
        <begin position="45"/>
        <end position="63"/>
    </location>
</feature>
<name>A0A849AED7_9ACTN</name>
<protein>
    <submittedName>
        <fullName evidence="2">DUF2568 domain-containing protein</fullName>
    </submittedName>
</protein>
<dbReference type="Proteomes" id="UP000562984">
    <property type="component" value="Unassembled WGS sequence"/>
</dbReference>
<accession>A0A849AED7</accession>
<dbReference type="AlphaFoldDB" id="A0A849AED7"/>
<dbReference type="Pfam" id="PF10823">
    <property type="entry name" value="DUF2568"/>
    <property type="match status" value="1"/>
</dbReference>
<organism evidence="2 3">
    <name type="scientific">Nakamurella aerolata</name>
    <dbReference type="NCBI Taxonomy" id="1656892"/>
    <lineage>
        <taxon>Bacteria</taxon>
        <taxon>Bacillati</taxon>
        <taxon>Actinomycetota</taxon>
        <taxon>Actinomycetes</taxon>
        <taxon>Nakamurellales</taxon>
        <taxon>Nakamurellaceae</taxon>
        <taxon>Nakamurella</taxon>
    </lineage>
</organism>
<feature type="transmembrane region" description="Helical" evidence="1">
    <location>
        <begin position="69"/>
        <end position="89"/>
    </location>
</feature>
<evidence type="ECO:0000313" key="2">
    <source>
        <dbReference type="EMBL" id="NNG37548.1"/>
    </source>
</evidence>
<reference evidence="2 3" key="1">
    <citation type="submission" date="2020-05" db="EMBL/GenBank/DDBJ databases">
        <title>Nakamurella sp. DB0629 isolated from air conditioner.</title>
        <authorList>
            <person name="Kim D.H."/>
            <person name="Kim D.-U."/>
        </authorList>
    </citation>
    <scope>NUCLEOTIDE SEQUENCE [LARGE SCALE GENOMIC DNA]</scope>
    <source>
        <strain evidence="2 3">DB0629</strain>
    </source>
</reference>
<gene>
    <name evidence="2" type="ORF">HKD39_17960</name>
</gene>
<keyword evidence="1" id="KW-0812">Transmembrane</keyword>
<comment type="caution">
    <text evidence="2">The sequence shown here is derived from an EMBL/GenBank/DDBJ whole genome shotgun (WGS) entry which is preliminary data.</text>
</comment>
<dbReference type="EMBL" id="JABEND010000015">
    <property type="protein sequence ID" value="NNG37548.1"/>
    <property type="molecule type" value="Genomic_DNA"/>
</dbReference>
<evidence type="ECO:0000256" key="1">
    <source>
        <dbReference type="SAM" id="Phobius"/>
    </source>
</evidence>
<dbReference type="RefSeq" id="WP_171201248.1">
    <property type="nucleotide sequence ID" value="NZ_JABEND010000015.1"/>
</dbReference>
<keyword evidence="1" id="KW-1133">Transmembrane helix</keyword>
<dbReference type="InterPro" id="IPR021214">
    <property type="entry name" value="DUF2568"/>
</dbReference>
<proteinExistence type="predicted"/>
<feature type="transmembrane region" description="Helical" evidence="1">
    <location>
        <begin position="16"/>
        <end position="33"/>
    </location>
</feature>
<keyword evidence="3" id="KW-1185">Reference proteome</keyword>
<evidence type="ECO:0000313" key="3">
    <source>
        <dbReference type="Proteomes" id="UP000562984"/>
    </source>
</evidence>